<dbReference type="EMBL" id="LRGB01000005">
    <property type="protein sequence ID" value="KZS21986.1"/>
    <property type="molecule type" value="Genomic_DNA"/>
</dbReference>
<reference evidence="1 2" key="1">
    <citation type="submission" date="2016-03" db="EMBL/GenBank/DDBJ databases">
        <title>EvidentialGene: Evidence-directed Construction of Genes on Genomes.</title>
        <authorList>
            <person name="Gilbert D.G."/>
            <person name="Choi J.-H."/>
            <person name="Mockaitis K."/>
            <person name="Colbourne J."/>
            <person name="Pfrender M."/>
        </authorList>
    </citation>
    <scope>NUCLEOTIDE SEQUENCE [LARGE SCALE GENOMIC DNA]</scope>
    <source>
        <strain evidence="1 2">Xinb3</strain>
        <tissue evidence="1">Complete organism</tissue>
    </source>
</reference>
<sequence length="51" mass="6128">MWAGSEPKQEQHNNRPYRYVYTTVRDTRFGNLLTWHIYLLAHAAPSRQHSE</sequence>
<dbReference type="Proteomes" id="UP000076858">
    <property type="component" value="Unassembled WGS sequence"/>
</dbReference>
<comment type="caution">
    <text evidence="1">The sequence shown here is derived from an EMBL/GenBank/DDBJ whole genome shotgun (WGS) entry which is preliminary data.</text>
</comment>
<evidence type="ECO:0000313" key="1">
    <source>
        <dbReference type="EMBL" id="KZS21986.1"/>
    </source>
</evidence>
<gene>
    <name evidence="1" type="ORF">APZ42_010882</name>
</gene>
<name>A0A162T832_9CRUS</name>
<evidence type="ECO:0000313" key="2">
    <source>
        <dbReference type="Proteomes" id="UP000076858"/>
    </source>
</evidence>
<organism evidence="1 2">
    <name type="scientific">Daphnia magna</name>
    <dbReference type="NCBI Taxonomy" id="35525"/>
    <lineage>
        <taxon>Eukaryota</taxon>
        <taxon>Metazoa</taxon>
        <taxon>Ecdysozoa</taxon>
        <taxon>Arthropoda</taxon>
        <taxon>Crustacea</taxon>
        <taxon>Branchiopoda</taxon>
        <taxon>Diplostraca</taxon>
        <taxon>Cladocera</taxon>
        <taxon>Anomopoda</taxon>
        <taxon>Daphniidae</taxon>
        <taxon>Daphnia</taxon>
    </lineage>
</organism>
<dbReference type="AlphaFoldDB" id="A0A162T832"/>
<proteinExistence type="predicted"/>
<protein>
    <submittedName>
        <fullName evidence="1">Uncharacterized protein</fullName>
    </submittedName>
</protein>
<accession>A0A162T832</accession>
<keyword evidence="2" id="KW-1185">Reference proteome</keyword>